<evidence type="ECO:0000313" key="1">
    <source>
        <dbReference type="EMBL" id="AMK77879.1"/>
    </source>
</evidence>
<name>A0A126T717_9GAMM</name>
<dbReference type="RefSeq" id="WP_036279034.1">
    <property type="nucleotide sequence ID" value="NZ_CP014476.1"/>
</dbReference>
<keyword evidence="2" id="KW-1185">Reference proteome</keyword>
<reference evidence="1 2" key="1">
    <citation type="journal article" date="2015" name="Environ. Microbiol.">
        <title>Methane oxidation coupled to nitrate reduction under hypoxia by the Gammaproteobacterium Methylomonas denitrificans, sp. nov. type strain FJG1.</title>
        <authorList>
            <person name="Kits K.D."/>
            <person name="Klotz M.G."/>
            <person name="Stein L.Y."/>
        </authorList>
    </citation>
    <scope>NUCLEOTIDE SEQUENCE [LARGE SCALE GENOMIC DNA]</scope>
    <source>
        <strain evidence="1 2">FJG1</strain>
    </source>
</reference>
<protein>
    <recommendedName>
        <fullName evidence="3">Cytoplasmic protein</fullName>
    </recommendedName>
</protein>
<gene>
    <name evidence="1" type="ORF">JT25_015575</name>
</gene>
<proteinExistence type="predicted"/>
<dbReference type="InterPro" id="IPR009659">
    <property type="entry name" value="DUF1249"/>
</dbReference>
<dbReference type="Proteomes" id="UP000030512">
    <property type="component" value="Chromosome"/>
</dbReference>
<dbReference type="PANTHER" id="PTHR38774:SF1">
    <property type="entry name" value="CYTOPLASMIC PROTEIN"/>
    <property type="match status" value="1"/>
</dbReference>
<organism evidence="1 2">
    <name type="scientific">Methylomonas denitrificans</name>
    <dbReference type="NCBI Taxonomy" id="1538553"/>
    <lineage>
        <taxon>Bacteria</taxon>
        <taxon>Pseudomonadati</taxon>
        <taxon>Pseudomonadota</taxon>
        <taxon>Gammaproteobacteria</taxon>
        <taxon>Methylococcales</taxon>
        <taxon>Methylococcaceae</taxon>
        <taxon>Methylomonas</taxon>
    </lineage>
</organism>
<dbReference type="KEGG" id="mdn:JT25_015575"/>
<evidence type="ECO:0008006" key="3">
    <source>
        <dbReference type="Google" id="ProtNLM"/>
    </source>
</evidence>
<accession>A0A126T717</accession>
<dbReference type="AlphaFoldDB" id="A0A126T717"/>
<sequence length="154" mass="17964">MSLVQPVNTALCLEKICESNYQKLFRLIPNLRSFDKTAVGLTQNKPALYLEVLERNPYTLTIELSHCFDQQLSEQIVPAVKIRIYLDAQLAEVLRDIDRPAVDKVYQNPGSLVEIRNYKWRLNYFLQKWLDHCLKTEYRFSNGKFSQVAAVKPL</sequence>
<dbReference type="Pfam" id="PF06853">
    <property type="entry name" value="DUF1249"/>
    <property type="match status" value="1"/>
</dbReference>
<dbReference type="PANTHER" id="PTHR38774">
    <property type="entry name" value="CYTOPLASMIC PROTEIN-RELATED"/>
    <property type="match status" value="1"/>
</dbReference>
<evidence type="ECO:0000313" key="2">
    <source>
        <dbReference type="Proteomes" id="UP000030512"/>
    </source>
</evidence>
<dbReference type="OrthoDB" id="9793663at2"/>
<dbReference type="EMBL" id="CP014476">
    <property type="protein sequence ID" value="AMK77879.1"/>
    <property type="molecule type" value="Genomic_DNA"/>
</dbReference>
<dbReference type="STRING" id="1538553.JT25_015575"/>